<dbReference type="InterPro" id="IPR042532">
    <property type="entry name" value="EXOC3/Sec6_C"/>
</dbReference>
<reference evidence="3 4" key="1">
    <citation type="submission" date="2021-07" db="EMBL/GenBank/DDBJ databases">
        <authorList>
            <person name="Palmer J.M."/>
        </authorList>
    </citation>
    <scope>NUCLEOTIDE SEQUENCE [LARGE SCALE GENOMIC DNA]</scope>
    <source>
        <strain evidence="3 4">AT_MEX2019</strain>
        <tissue evidence="3">Muscle</tissue>
    </source>
</reference>
<dbReference type="Gene3D" id="1.10.357.70">
    <property type="entry name" value="Exocyst complex component Sec6, C-terminal domain"/>
    <property type="match status" value="1"/>
</dbReference>
<dbReference type="PANTHER" id="PTHR21292:SF4">
    <property type="entry name" value="TUMOR NECROSIS FACTOR ALPHA-INDUCED PROTEIN 2"/>
    <property type="match status" value="1"/>
</dbReference>
<evidence type="ECO:0000313" key="3">
    <source>
        <dbReference type="EMBL" id="MED6234710.1"/>
    </source>
</evidence>
<dbReference type="Proteomes" id="UP001345963">
    <property type="component" value="Unassembled WGS sequence"/>
</dbReference>
<organism evidence="3 4">
    <name type="scientific">Ataeniobius toweri</name>
    <dbReference type="NCBI Taxonomy" id="208326"/>
    <lineage>
        <taxon>Eukaryota</taxon>
        <taxon>Metazoa</taxon>
        <taxon>Chordata</taxon>
        <taxon>Craniata</taxon>
        <taxon>Vertebrata</taxon>
        <taxon>Euteleostomi</taxon>
        <taxon>Actinopterygii</taxon>
        <taxon>Neopterygii</taxon>
        <taxon>Teleostei</taxon>
        <taxon>Neoteleostei</taxon>
        <taxon>Acanthomorphata</taxon>
        <taxon>Ovalentaria</taxon>
        <taxon>Atherinomorphae</taxon>
        <taxon>Cyprinodontiformes</taxon>
        <taxon>Goodeidae</taxon>
        <taxon>Ataeniobius</taxon>
    </lineage>
</organism>
<protein>
    <recommendedName>
        <fullName evidence="5">Tumor necrosis factor alpha-induced protein 2</fullName>
    </recommendedName>
</protein>
<comment type="similarity">
    <text evidence="1">Belongs to the SEC6 family.</text>
</comment>
<dbReference type="PANTHER" id="PTHR21292">
    <property type="entry name" value="EXOCYST COMPLEX COMPONENT SEC6-RELATED"/>
    <property type="match status" value="1"/>
</dbReference>
<name>A0ABU7AA15_9TELE</name>
<evidence type="ECO:0000313" key="4">
    <source>
        <dbReference type="Proteomes" id="UP001345963"/>
    </source>
</evidence>
<accession>A0ABU7AA15</accession>
<proteinExistence type="inferred from homology"/>
<dbReference type="InterPro" id="IPR010326">
    <property type="entry name" value="EXOC3/Sec6"/>
</dbReference>
<gene>
    <name evidence="3" type="ORF">ATANTOWER_029228</name>
</gene>
<comment type="caution">
    <text evidence="3">The sequence shown here is derived from an EMBL/GenBank/DDBJ whole genome shotgun (WGS) entry which is preliminary data.</text>
</comment>
<keyword evidence="4" id="KW-1185">Reference proteome</keyword>
<evidence type="ECO:0000256" key="2">
    <source>
        <dbReference type="SAM" id="Coils"/>
    </source>
</evidence>
<dbReference type="EMBL" id="JAHUTI010009911">
    <property type="protein sequence ID" value="MED6234710.1"/>
    <property type="molecule type" value="Genomic_DNA"/>
</dbReference>
<sequence>MVLDLWRIFVPCNCVLNKGAGGAEENSGGTRRRLPKLKIPAKIWNNHKVKNQYEEHELDSEQQEEQQHEEHLNEVTRKLILREDELFSQDSHSEEEEDQLQKDYESLSIQIWMAVHNTFTPSSLNDKHLEVLRNAVDSIQQQEMQDQRWRDCSKDKVPAWRPQRWLSTHNKLLQTMVESRLTEATEDDSDEAKQLSSAVKKQVCQMGKRLKEDLLTVVRTVKDCYPMKMDILNVYGGLYHQTFSDRLAKLMSSGLEVDDCSYVLFWVNHYYPDEILKHEELDGQIKTACLGFLLLQDNLKRLEEQYLSHREDKVKQWLNTVLKKEEESWLSGKTPELIDSYFFSPLAIDVIQVVNSSLIEFNYAIKDQSKAQRLTVHLENFLSSYRRSVEDLVKANPSNLHSVIKAQLVCEQQLRDYITGQTGGLSEEQRGRCLDALTALRDCGYQCFTCPLHGKIKVYLGPLWTSPWVDGSLAVVDPLLNFLNQQLDDLSDLKPACKQVLVCKLHQNVVVQYVKKTMKTRMKSRQQQVAGSQRMVEDAKKIGSFFEEEGCGEASWLSEMLYSLAEILRLQDPASIHLEVVNLALKFPDFSGAHVSALLSLKFGLSALDVRSIRASVEENRPLDVSANQSPLFFSRVKLKWIDKKINQMWIKS</sequence>
<feature type="coiled-coil region" evidence="2">
    <location>
        <begin position="46"/>
        <end position="78"/>
    </location>
</feature>
<dbReference type="Pfam" id="PF06046">
    <property type="entry name" value="Sec6"/>
    <property type="match status" value="1"/>
</dbReference>
<keyword evidence="2" id="KW-0175">Coiled coil</keyword>
<evidence type="ECO:0008006" key="5">
    <source>
        <dbReference type="Google" id="ProtNLM"/>
    </source>
</evidence>
<evidence type="ECO:0000256" key="1">
    <source>
        <dbReference type="ARBA" id="ARBA00009447"/>
    </source>
</evidence>